<dbReference type="AlphaFoldDB" id="A0A9N8DHM5"/>
<dbReference type="Proteomes" id="UP001153069">
    <property type="component" value="Unassembled WGS sequence"/>
</dbReference>
<dbReference type="EMBL" id="CAICTM010000094">
    <property type="protein sequence ID" value="CAB9500909.1"/>
    <property type="molecule type" value="Genomic_DNA"/>
</dbReference>
<evidence type="ECO:0000313" key="5">
    <source>
        <dbReference type="EMBL" id="CAB9500909.1"/>
    </source>
</evidence>
<name>A0A9N8DHM5_9STRA</name>
<reference evidence="5" key="1">
    <citation type="submission" date="2020-06" db="EMBL/GenBank/DDBJ databases">
        <authorList>
            <consortium name="Plant Systems Biology data submission"/>
        </authorList>
    </citation>
    <scope>NUCLEOTIDE SEQUENCE</scope>
    <source>
        <strain evidence="5">D6</strain>
    </source>
</reference>
<keyword evidence="6" id="KW-1185">Reference proteome</keyword>
<keyword evidence="4" id="KW-1133">Transmembrane helix</keyword>
<feature type="compositionally biased region" description="Polar residues" evidence="3">
    <location>
        <begin position="105"/>
        <end position="126"/>
    </location>
</feature>
<comment type="caution">
    <text evidence="5">The sequence shown here is derived from an EMBL/GenBank/DDBJ whole genome shotgun (WGS) entry which is preliminary data.</text>
</comment>
<sequence length="664" mass="71401">MSSHAPHAIEIDVDEIDVDDLALVASCSSSVASEVPVATSGTSRNAFKKTVAPVTTTTSTSTSTSSSASTRHTSVGFRNSNSSNRQPQDSRQPTKATMALLSPPRSVNQGLNRQSLSGTQSNNDPNLQDPEAPMATSSPLHMAEGFTAYDAYEVSSQEPTHYHLDAQSNQEDQAHLPLPTATAATGSSAIPSSSTLNNPTSSAGNPQVMMNAAVTVVMDSTNTTNSANNHDNANNKVVQAQQAGLADYLENRNLQASLGGILGLVVCGAAVIVALVVVFSMSSSNSDPVTMAPTTSLTPTTTTVPSFMTLLPTLAPTHLDVSSLPPQQPFSTTSVPSSSQSIVPAPTPIPLLADLPDFTVATIQREPNSPQALAFKWLQEHPDIASMPVWERQQYIAIGSIFYATNGTASWSDESTYKRNVLKYDKPVCTWLPTERMPSNGQIYPCNGEGKLTHLRLENIQGDRIGTPQDGTGSHLHGTMPPEISLLTDVQTIQIYNCRLDKFTLQAFWPTELSLLPKLERLVFFQSQLNGPIPAHASSPLTALTHLNLDWNNLMGSIPSEIGFMTSLRFLSLAYNNVAGHVPSEIGNLSHLTTLRLDHNELSGTLPATELLQLTNLREFTIERNELRGRNLPNEFCELLPSLETFRLDCREVACPASCPCSCA</sequence>
<keyword evidence="4" id="KW-0472">Membrane</keyword>
<evidence type="ECO:0000256" key="4">
    <source>
        <dbReference type="SAM" id="Phobius"/>
    </source>
</evidence>
<gene>
    <name evidence="5" type="ORF">SEMRO_95_G049200.1</name>
</gene>
<evidence type="ECO:0000256" key="2">
    <source>
        <dbReference type="ARBA" id="ARBA00022737"/>
    </source>
</evidence>
<dbReference type="InterPro" id="IPR032675">
    <property type="entry name" value="LRR_dom_sf"/>
</dbReference>
<dbReference type="SUPFAM" id="SSF52058">
    <property type="entry name" value="L domain-like"/>
    <property type="match status" value="1"/>
</dbReference>
<dbReference type="InterPro" id="IPR052595">
    <property type="entry name" value="LRRC69/RLP"/>
</dbReference>
<proteinExistence type="predicted"/>
<organism evidence="5 6">
    <name type="scientific">Seminavis robusta</name>
    <dbReference type="NCBI Taxonomy" id="568900"/>
    <lineage>
        <taxon>Eukaryota</taxon>
        <taxon>Sar</taxon>
        <taxon>Stramenopiles</taxon>
        <taxon>Ochrophyta</taxon>
        <taxon>Bacillariophyta</taxon>
        <taxon>Bacillariophyceae</taxon>
        <taxon>Bacillariophycidae</taxon>
        <taxon>Naviculales</taxon>
        <taxon>Naviculaceae</taxon>
        <taxon>Seminavis</taxon>
    </lineage>
</organism>
<dbReference type="Gene3D" id="3.80.10.10">
    <property type="entry name" value="Ribonuclease Inhibitor"/>
    <property type="match status" value="1"/>
</dbReference>
<evidence type="ECO:0000256" key="3">
    <source>
        <dbReference type="SAM" id="MobiDB-lite"/>
    </source>
</evidence>
<evidence type="ECO:0000313" key="6">
    <source>
        <dbReference type="Proteomes" id="UP001153069"/>
    </source>
</evidence>
<keyword evidence="1" id="KW-0433">Leucine-rich repeat</keyword>
<keyword evidence="2" id="KW-0677">Repeat</keyword>
<dbReference type="Pfam" id="PF00560">
    <property type="entry name" value="LRR_1"/>
    <property type="match status" value="2"/>
</dbReference>
<feature type="transmembrane region" description="Helical" evidence="4">
    <location>
        <begin position="258"/>
        <end position="281"/>
    </location>
</feature>
<dbReference type="InterPro" id="IPR001611">
    <property type="entry name" value="Leu-rich_rpt"/>
</dbReference>
<keyword evidence="4" id="KW-0812">Transmembrane</keyword>
<feature type="compositionally biased region" description="Polar residues" evidence="3">
    <location>
        <begin position="76"/>
        <end position="95"/>
    </location>
</feature>
<feature type="region of interest" description="Disordered" evidence="3">
    <location>
        <begin position="181"/>
        <end position="206"/>
    </location>
</feature>
<dbReference type="OrthoDB" id="676979at2759"/>
<accession>A0A9N8DHM5</accession>
<dbReference type="PANTHER" id="PTHR48057">
    <property type="entry name" value="LEUCINE-RICH REPEAT SERINE/THREONINE-PROTEIN KINASE 1"/>
    <property type="match status" value="1"/>
</dbReference>
<dbReference type="FunFam" id="3.80.10.10:FF:000041">
    <property type="entry name" value="LRR receptor-like serine/threonine-protein kinase ERECTA"/>
    <property type="match status" value="1"/>
</dbReference>
<feature type="compositionally biased region" description="Low complexity" evidence="3">
    <location>
        <begin position="181"/>
        <end position="202"/>
    </location>
</feature>
<feature type="compositionally biased region" description="Low complexity" evidence="3">
    <location>
        <begin position="55"/>
        <end position="74"/>
    </location>
</feature>
<feature type="region of interest" description="Disordered" evidence="3">
    <location>
        <begin position="51"/>
        <end position="138"/>
    </location>
</feature>
<evidence type="ECO:0000256" key="1">
    <source>
        <dbReference type="ARBA" id="ARBA00022614"/>
    </source>
</evidence>
<protein>
    <submittedName>
        <fullName evidence="5">Leucine Rich Repeat</fullName>
    </submittedName>
</protein>